<dbReference type="Proteomes" id="UP000237752">
    <property type="component" value="Unassembled WGS sequence"/>
</dbReference>
<organism evidence="1 2">
    <name type="scientific">Antricoccus suffuscus</name>
    <dbReference type="NCBI Taxonomy" id="1629062"/>
    <lineage>
        <taxon>Bacteria</taxon>
        <taxon>Bacillati</taxon>
        <taxon>Actinomycetota</taxon>
        <taxon>Actinomycetes</taxon>
        <taxon>Geodermatophilales</taxon>
        <taxon>Antricoccaceae</taxon>
        <taxon>Antricoccus</taxon>
    </lineage>
</organism>
<dbReference type="PANTHER" id="PTHR34387:SF2">
    <property type="entry name" value="SLR1258 PROTEIN"/>
    <property type="match status" value="1"/>
</dbReference>
<evidence type="ECO:0000313" key="1">
    <source>
        <dbReference type="EMBL" id="PRZ44111.1"/>
    </source>
</evidence>
<evidence type="ECO:0008006" key="3">
    <source>
        <dbReference type="Google" id="ProtNLM"/>
    </source>
</evidence>
<accession>A0A2T1A688</accession>
<dbReference type="Pfam" id="PF04402">
    <property type="entry name" value="SIMPL"/>
    <property type="match status" value="1"/>
</dbReference>
<gene>
    <name evidence="1" type="ORF">CLV47_101236</name>
</gene>
<comment type="caution">
    <text evidence="1">The sequence shown here is derived from an EMBL/GenBank/DDBJ whole genome shotgun (WGS) entry which is preliminary data.</text>
</comment>
<dbReference type="EMBL" id="PVUE01000001">
    <property type="protein sequence ID" value="PRZ44111.1"/>
    <property type="molecule type" value="Genomic_DNA"/>
</dbReference>
<dbReference type="AlphaFoldDB" id="A0A2T1A688"/>
<dbReference type="OrthoDB" id="3724496at2"/>
<keyword evidence="2" id="KW-1185">Reference proteome</keyword>
<reference evidence="1 2" key="1">
    <citation type="submission" date="2018-03" db="EMBL/GenBank/DDBJ databases">
        <title>Genomic Encyclopedia of Archaeal and Bacterial Type Strains, Phase II (KMG-II): from individual species to whole genera.</title>
        <authorList>
            <person name="Goeker M."/>
        </authorList>
    </citation>
    <scope>NUCLEOTIDE SEQUENCE [LARGE SCALE GENOMIC DNA]</scope>
    <source>
        <strain evidence="1 2">DSM 100065</strain>
    </source>
</reference>
<sequence>MSVLITVRGSFSAFRPPERATAHVSLVLEASSSKVAYAGATKSAAVVTESLTELHNPDGGPVTWWSSDQVRTFAHRPWNNQGKQLPLVHRASVTFAAKFSDFDRLGTWIARTTAVEGATVKSIEWALTAAHREQLTREVRAGAVRDARDKAQQYADALSLGPARVVAIADAGMLEQGLNPTGNVAPQQFSRMAAAQEDSLVGFAPEDVEISSIIDAKFDVDAPQ</sequence>
<proteinExistence type="predicted"/>
<protein>
    <recommendedName>
        <fullName evidence="3">SIMPL domain-containing protein</fullName>
    </recommendedName>
</protein>
<dbReference type="Gene3D" id="3.30.70.2970">
    <property type="entry name" value="Protein of unknown function (DUF541), domain 2"/>
    <property type="match status" value="1"/>
</dbReference>
<dbReference type="RefSeq" id="WP_106347161.1">
    <property type="nucleotide sequence ID" value="NZ_PVUE01000001.1"/>
</dbReference>
<dbReference type="InterPro" id="IPR052022">
    <property type="entry name" value="26kDa_periplasmic_antigen"/>
</dbReference>
<name>A0A2T1A688_9ACTN</name>
<dbReference type="PANTHER" id="PTHR34387">
    <property type="entry name" value="SLR1258 PROTEIN"/>
    <property type="match status" value="1"/>
</dbReference>
<dbReference type="InterPro" id="IPR007497">
    <property type="entry name" value="SIMPL/DUF541"/>
</dbReference>
<evidence type="ECO:0000313" key="2">
    <source>
        <dbReference type="Proteomes" id="UP000237752"/>
    </source>
</evidence>
<dbReference type="Gene3D" id="3.30.110.170">
    <property type="entry name" value="Protein of unknown function (DUF541), domain 1"/>
    <property type="match status" value="1"/>
</dbReference>
<dbReference type="GO" id="GO:0006974">
    <property type="term" value="P:DNA damage response"/>
    <property type="evidence" value="ECO:0007669"/>
    <property type="project" value="TreeGrafter"/>
</dbReference>